<sequence length="221" mass="25560">MTSRKLKFLHVSPVVTSLHLLTLLLLNCSQIATKQKKEIKALRELLKDTCGCHDHLAQQLQAIGKQLENSLNTLQPLLRRTDELEELREKDWKIQVRWRTKRRRKNIKWNDASVTELIHAHLPAESRSSFKSRLLAEKEKPDQVRAESADLQERVDQLTRDLKSCDTPVDDSILTENPQEEINPTDLQEKLQEGKALVQITSKTPTHVMKLLRTSLVKEQL</sequence>
<accession>A0A3S2MTX2</accession>
<dbReference type="AlphaFoldDB" id="A0A3S2MTX2"/>
<keyword evidence="3" id="KW-1185">Reference proteome</keyword>
<feature type="chain" id="PRO_5018775394" description="Centromere protein Q" evidence="1">
    <location>
        <begin position="34"/>
        <end position="221"/>
    </location>
</feature>
<organism evidence="2 3">
    <name type="scientific">Oryzias javanicus</name>
    <name type="common">Javanese ricefish</name>
    <name type="synonym">Aplocheilus javanicus</name>
    <dbReference type="NCBI Taxonomy" id="123683"/>
    <lineage>
        <taxon>Eukaryota</taxon>
        <taxon>Metazoa</taxon>
        <taxon>Chordata</taxon>
        <taxon>Craniata</taxon>
        <taxon>Vertebrata</taxon>
        <taxon>Euteleostomi</taxon>
        <taxon>Actinopterygii</taxon>
        <taxon>Neopterygii</taxon>
        <taxon>Teleostei</taxon>
        <taxon>Neoteleostei</taxon>
        <taxon>Acanthomorphata</taxon>
        <taxon>Ovalentaria</taxon>
        <taxon>Atherinomorphae</taxon>
        <taxon>Beloniformes</taxon>
        <taxon>Adrianichthyidae</taxon>
        <taxon>Oryziinae</taxon>
        <taxon>Oryzias</taxon>
    </lineage>
</organism>
<dbReference type="EMBL" id="CM012439">
    <property type="protein sequence ID" value="RVE74249.1"/>
    <property type="molecule type" value="Genomic_DNA"/>
</dbReference>
<dbReference type="Proteomes" id="UP000283210">
    <property type="component" value="Chromosome 3"/>
</dbReference>
<gene>
    <name evidence="2" type="ORF">OJAV_G00020130</name>
</gene>
<proteinExistence type="predicted"/>
<evidence type="ECO:0000256" key="1">
    <source>
        <dbReference type="SAM" id="SignalP"/>
    </source>
</evidence>
<evidence type="ECO:0000313" key="3">
    <source>
        <dbReference type="Proteomes" id="UP000283210"/>
    </source>
</evidence>
<evidence type="ECO:0008006" key="4">
    <source>
        <dbReference type="Google" id="ProtNLM"/>
    </source>
</evidence>
<feature type="signal peptide" evidence="1">
    <location>
        <begin position="1"/>
        <end position="33"/>
    </location>
</feature>
<reference evidence="2 3" key="2">
    <citation type="submission" date="2019-01" db="EMBL/GenBank/DDBJ databases">
        <title>A chromosome length genome reference of the Java medaka (oryzias javanicus).</title>
        <authorList>
            <person name="Herpin A."/>
            <person name="Takehana Y."/>
            <person name="Naruse K."/>
            <person name="Ansai S."/>
            <person name="Kawaguchi M."/>
        </authorList>
    </citation>
    <scope>NUCLEOTIDE SEQUENCE [LARGE SCALE GENOMIC DNA]</scope>
    <source>
        <strain evidence="2">RS831</strain>
        <tissue evidence="2">Whole body</tissue>
    </source>
</reference>
<name>A0A3S2MTX2_ORYJA</name>
<reference evidence="2 3" key="1">
    <citation type="submission" date="2018-11" db="EMBL/GenBank/DDBJ databases">
        <authorList>
            <person name="Lopez-Roques C."/>
            <person name="Donnadieu C."/>
            <person name="Bouchez O."/>
            <person name="Klopp C."/>
            <person name="Cabau C."/>
            <person name="Zahm M."/>
        </authorList>
    </citation>
    <scope>NUCLEOTIDE SEQUENCE [LARGE SCALE GENOMIC DNA]</scope>
    <source>
        <strain evidence="2">RS831</strain>
        <tissue evidence="2">Whole body</tissue>
    </source>
</reference>
<evidence type="ECO:0000313" key="2">
    <source>
        <dbReference type="EMBL" id="RVE74249.1"/>
    </source>
</evidence>
<keyword evidence="1" id="KW-0732">Signal</keyword>
<protein>
    <recommendedName>
        <fullName evidence="4">Centromere protein Q</fullName>
    </recommendedName>
</protein>